<dbReference type="InterPro" id="IPR036365">
    <property type="entry name" value="PGBD-like_sf"/>
</dbReference>
<dbReference type="Pfam" id="PF01471">
    <property type="entry name" value="PG_binding_1"/>
    <property type="match status" value="1"/>
</dbReference>
<reference evidence="3" key="2">
    <citation type="submission" date="2020-09" db="EMBL/GenBank/DDBJ databases">
        <authorList>
            <person name="Sun Q."/>
            <person name="Zhou Y."/>
        </authorList>
    </citation>
    <scope>NUCLEOTIDE SEQUENCE</scope>
    <source>
        <strain evidence="3">CGMCC 1.12921</strain>
    </source>
</reference>
<dbReference type="InterPro" id="IPR036366">
    <property type="entry name" value="PGBDSf"/>
</dbReference>
<dbReference type="PANTHER" id="PTHR43628">
    <property type="entry name" value="ACTIVATOR OF C KINASE PROTEIN 1-RELATED"/>
    <property type="match status" value="1"/>
</dbReference>
<evidence type="ECO:0000256" key="1">
    <source>
        <dbReference type="SAM" id="MobiDB-lite"/>
    </source>
</evidence>
<feature type="region of interest" description="Disordered" evidence="1">
    <location>
        <begin position="305"/>
        <end position="329"/>
    </location>
</feature>
<dbReference type="SUPFAM" id="SSF47090">
    <property type="entry name" value="PGBD-like"/>
    <property type="match status" value="1"/>
</dbReference>
<dbReference type="EMBL" id="BMGH01000001">
    <property type="protein sequence ID" value="GGD13508.1"/>
    <property type="molecule type" value="Genomic_DNA"/>
</dbReference>
<dbReference type="Gene3D" id="1.25.40.10">
    <property type="entry name" value="Tetratricopeptide repeat domain"/>
    <property type="match status" value="1"/>
</dbReference>
<dbReference type="PANTHER" id="PTHR43628:SF1">
    <property type="entry name" value="CHITIN SYNTHASE REGULATORY FACTOR 2-RELATED"/>
    <property type="match status" value="1"/>
</dbReference>
<evidence type="ECO:0000259" key="2">
    <source>
        <dbReference type="Pfam" id="PF01471"/>
    </source>
</evidence>
<proteinExistence type="predicted"/>
<accession>A0A8J2V1X9</accession>
<sequence>MLSLILIAMSMLFLLVFVFGIYSTHALTRAQTQQALAVELKEKRENNASLVTDRVEAEALALTPWIVEAEPAYVASRKLKAISIDAGAIDHANLGLYEQYALRRAPEAALHYLFASTRGERRSSVILLQERKHLGAEQQKTFEAVHQLNGGEGYLALGQYYLYGEIITQEPVQGHPEVMETTLADTALPVFATDPAKAFRYFHIATLCNVPNAYQWRNEITMRKYITEANQSAEREAGEKELADLVSRAGTRREAFCSGTHLEDRLSRLQPHMLLTDTGILSLDQLVATIWLPVADFDRFIASHPAPASTKQGGRPGGSFGSGEDMRGYGAEGLSADGSKFYRDSPGGGVPRTEMTYDGLPPECRGANAPADCSDRLAALTCSDEARYNYNLGEAEMARGALDAARAYFTQAITVGRTCGSEYAVMSSKRLGALNLTCEYTPDSLRRIARGAENNPEGGDIIDLIIRQRALRALGHYRDDVDGRYGPNTRAAITSFQREFGFRETGDLTPIETVYLICGAAEIARDVDAYTTLGLMYVTGLGTVQNTDLGLQWLKLAARDGDDDALYNLALLYGSGTVLSSYQVCDVVENEEQADAYLEEASDAGHPVARRLVEKYGRLDTTARWTAIRTDLGLDGDPLPASDDTKFERRLENVGFGCQPNPPLVTAPETSAGETL</sequence>
<dbReference type="InterPro" id="IPR052945">
    <property type="entry name" value="Mitotic_Regulator"/>
</dbReference>
<dbReference type="Pfam" id="PF08238">
    <property type="entry name" value="Sel1"/>
    <property type="match status" value="4"/>
</dbReference>
<protein>
    <recommendedName>
        <fullName evidence="2">Peptidoglycan binding-like domain-containing protein</fullName>
    </recommendedName>
</protein>
<dbReference type="InterPro" id="IPR006597">
    <property type="entry name" value="Sel1-like"/>
</dbReference>
<dbReference type="SMART" id="SM00671">
    <property type="entry name" value="SEL1"/>
    <property type="match status" value="2"/>
</dbReference>
<feature type="domain" description="Peptidoglycan binding-like" evidence="2">
    <location>
        <begin position="468"/>
        <end position="510"/>
    </location>
</feature>
<dbReference type="InterPro" id="IPR002477">
    <property type="entry name" value="Peptidoglycan-bd-like"/>
</dbReference>
<dbReference type="Gene3D" id="1.10.101.10">
    <property type="entry name" value="PGBD-like superfamily/PGBD"/>
    <property type="match status" value="1"/>
</dbReference>
<gene>
    <name evidence="3" type="ORF">GCM10011342_22840</name>
</gene>
<keyword evidence="4" id="KW-1185">Reference proteome</keyword>
<dbReference type="InterPro" id="IPR011990">
    <property type="entry name" value="TPR-like_helical_dom_sf"/>
</dbReference>
<organism evidence="3 4">
    <name type="scientific">Aquisalinus flavus</name>
    <dbReference type="NCBI Taxonomy" id="1526572"/>
    <lineage>
        <taxon>Bacteria</taxon>
        <taxon>Pseudomonadati</taxon>
        <taxon>Pseudomonadota</taxon>
        <taxon>Alphaproteobacteria</taxon>
        <taxon>Parvularculales</taxon>
        <taxon>Parvularculaceae</taxon>
        <taxon>Aquisalinus</taxon>
    </lineage>
</organism>
<reference evidence="3" key="1">
    <citation type="journal article" date="2014" name="Int. J. Syst. Evol. Microbiol.">
        <title>Complete genome sequence of Corynebacterium casei LMG S-19264T (=DSM 44701T), isolated from a smear-ripened cheese.</title>
        <authorList>
            <consortium name="US DOE Joint Genome Institute (JGI-PGF)"/>
            <person name="Walter F."/>
            <person name="Albersmeier A."/>
            <person name="Kalinowski J."/>
            <person name="Ruckert C."/>
        </authorList>
    </citation>
    <scope>NUCLEOTIDE SEQUENCE</scope>
    <source>
        <strain evidence="3">CGMCC 1.12921</strain>
    </source>
</reference>
<evidence type="ECO:0000313" key="3">
    <source>
        <dbReference type="EMBL" id="GGD13508.1"/>
    </source>
</evidence>
<name>A0A8J2V1X9_9PROT</name>
<dbReference type="Proteomes" id="UP000613582">
    <property type="component" value="Unassembled WGS sequence"/>
</dbReference>
<dbReference type="AlphaFoldDB" id="A0A8J2V1X9"/>
<evidence type="ECO:0000313" key="4">
    <source>
        <dbReference type="Proteomes" id="UP000613582"/>
    </source>
</evidence>
<comment type="caution">
    <text evidence="3">The sequence shown here is derived from an EMBL/GenBank/DDBJ whole genome shotgun (WGS) entry which is preliminary data.</text>
</comment>
<dbReference type="SUPFAM" id="SSF81901">
    <property type="entry name" value="HCP-like"/>
    <property type="match status" value="1"/>
</dbReference>